<dbReference type="EMBL" id="CP060789">
    <property type="protein sequence ID" value="QNP55721.1"/>
    <property type="molecule type" value="Genomic_DNA"/>
</dbReference>
<dbReference type="KEGG" id="tdf:H9L22_16505"/>
<dbReference type="RefSeq" id="WP_187720850.1">
    <property type="nucleotide sequence ID" value="NZ_BAABBL010000005.1"/>
</dbReference>
<dbReference type="AlphaFoldDB" id="A0A7H0H5A5"/>
<reference evidence="1 2" key="1">
    <citation type="submission" date="2020-08" db="EMBL/GenBank/DDBJ databases">
        <title>Genome sequence of Tessaracoccus defluvii JCM 17540T.</title>
        <authorList>
            <person name="Hyun D.-W."/>
            <person name="Bae J.-W."/>
        </authorList>
    </citation>
    <scope>NUCLEOTIDE SEQUENCE [LARGE SCALE GENOMIC DNA]</scope>
    <source>
        <strain evidence="1 2">JCM 17540</strain>
    </source>
</reference>
<sequence length="163" mass="17482">MSLSNAFTAYVDAPSDATLRPLHRAIVGSPNFSRATTWLFRAAELAAADRHDEVIRLVEGLMPGALFCPDAHALLSTAYAGIGDRGRARREAFYAGLAVEAILASGDGSKARPWVVLHVPDEYAALARFGLAATQQRAVDVDGLVHDELTLSDGSTRWCRFAA</sequence>
<evidence type="ECO:0000313" key="1">
    <source>
        <dbReference type="EMBL" id="QNP55721.1"/>
    </source>
</evidence>
<accession>A0A7H0H5A5</accession>
<proteinExistence type="predicted"/>
<protein>
    <submittedName>
        <fullName evidence="1">DUF4919 domain-containing protein</fullName>
    </submittedName>
</protein>
<dbReference type="Proteomes" id="UP000516117">
    <property type="component" value="Chromosome"/>
</dbReference>
<evidence type="ECO:0000313" key="2">
    <source>
        <dbReference type="Proteomes" id="UP000516117"/>
    </source>
</evidence>
<organism evidence="1 2">
    <name type="scientific">Tessaracoccus defluvii</name>
    <dbReference type="NCBI Taxonomy" id="1285901"/>
    <lineage>
        <taxon>Bacteria</taxon>
        <taxon>Bacillati</taxon>
        <taxon>Actinomycetota</taxon>
        <taxon>Actinomycetes</taxon>
        <taxon>Propionibacteriales</taxon>
        <taxon>Propionibacteriaceae</taxon>
        <taxon>Tessaracoccus</taxon>
    </lineage>
</organism>
<name>A0A7H0H5A5_9ACTN</name>
<gene>
    <name evidence="1" type="ORF">H9L22_16505</name>
</gene>
<keyword evidence="2" id="KW-1185">Reference proteome</keyword>